<keyword evidence="3" id="KW-1185">Reference proteome</keyword>
<comment type="caution">
    <text evidence="2">The sequence shown here is derived from an EMBL/GenBank/DDBJ whole genome shotgun (WGS) entry which is preliminary data.</text>
</comment>
<evidence type="ECO:0000259" key="1">
    <source>
        <dbReference type="Pfam" id="PF06445"/>
    </source>
</evidence>
<sequence>MSRIDFRKTLAALYTAPAGRFAEIDVPALGFVKVDGEGDPNVAPAYRRAIEWLYPVSYAMKFAAKAAGRDYVVPPLEGLWWADDPADFVARRKERWRWTMMIMAPDFIEPSVFEAAVEKARKKLGDAPATLRFEPLAEGRALQTLHVGRYDDEGPTLAHLHDEIMPARGLDFAGPHHEIYLSDPRRTAPEKLKTILRQPVKPI</sequence>
<evidence type="ECO:0000313" key="3">
    <source>
        <dbReference type="Proteomes" id="UP001198862"/>
    </source>
</evidence>
<gene>
    <name evidence="2" type="ORF">LJ725_12195</name>
</gene>
<dbReference type="InterPro" id="IPR029442">
    <property type="entry name" value="GyrI-like"/>
</dbReference>
<protein>
    <submittedName>
        <fullName evidence="2">GyrI-like domain-containing protein</fullName>
    </submittedName>
</protein>
<name>A0ABS8KUI0_9HYPH</name>
<proteinExistence type="predicted"/>
<organism evidence="2 3">
    <name type="scientific">Reyranella aquatilis</name>
    <dbReference type="NCBI Taxonomy" id="2035356"/>
    <lineage>
        <taxon>Bacteria</taxon>
        <taxon>Pseudomonadati</taxon>
        <taxon>Pseudomonadota</taxon>
        <taxon>Alphaproteobacteria</taxon>
        <taxon>Hyphomicrobiales</taxon>
        <taxon>Reyranellaceae</taxon>
        <taxon>Reyranella</taxon>
    </lineage>
</organism>
<reference evidence="2 3" key="1">
    <citation type="submission" date="2021-11" db="EMBL/GenBank/DDBJ databases">
        <authorList>
            <person name="Lee D.-H."/>
            <person name="Kim S.-B."/>
        </authorList>
    </citation>
    <scope>NUCLEOTIDE SEQUENCE [LARGE SCALE GENOMIC DNA]</scope>
    <source>
        <strain evidence="2 3">KCTC 52223</strain>
    </source>
</reference>
<dbReference type="InterPro" id="IPR008319">
    <property type="entry name" value="GyrI-like_CCH_Lin2189-like"/>
</dbReference>
<evidence type="ECO:0000313" key="2">
    <source>
        <dbReference type="EMBL" id="MCC8429731.1"/>
    </source>
</evidence>
<dbReference type="PIRSF" id="PIRSF031644">
    <property type="entry name" value="UCP031644"/>
    <property type="match status" value="1"/>
</dbReference>
<dbReference type="InterPro" id="IPR011256">
    <property type="entry name" value="Reg_factor_effector_dom_sf"/>
</dbReference>
<dbReference type="Proteomes" id="UP001198862">
    <property type="component" value="Unassembled WGS sequence"/>
</dbReference>
<feature type="domain" description="GyrI-like small molecule binding" evidence="1">
    <location>
        <begin position="25"/>
        <end position="200"/>
    </location>
</feature>
<dbReference type="RefSeq" id="WP_230550921.1">
    <property type="nucleotide sequence ID" value="NZ_JAJISD010000004.1"/>
</dbReference>
<dbReference type="EMBL" id="JAJISD010000004">
    <property type="protein sequence ID" value="MCC8429731.1"/>
    <property type="molecule type" value="Genomic_DNA"/>
</dbReference>
<dbReference type="SUPFAM" id="SSF55136">
    <property type="entry name" value="Probable bacterial effector-binding domain"/>
    <property type="match status" value="1"/>
</dbReference>
<dbReference type="Gene3D" id="3.20.80.10">
    <property type="entry name" value="Regulatory factor, effector binding domain"/>
    <property type="match status" value="1"/>
</dbReference>
<dbReference type="Pfam" id="PF06445">
    <property type="entry name" value="GyrI-like"/>
    <property type="match status" value="1"/>
</dbReference>
<accession>A0ABS8KUI0</accession>